<feature type="region of interest" description="Disordered" evidence="1">
    <location>
        <begin position="762"/>
        <end position="810"/>
    </location>
</feature>
<evidence type="ECO:0000313" key="2">
    <source>
        <dbReference type="EMBL" id="CAD6233511.1"/>
    </source>
</evidence>
<evidence type="ECO:0000313" key="3">
    <source>
        <dbReference type="Proteomes" id="UP000604825"/>
    </source>
</evidence>
<feature type="compositionally biased region" description="Basic and acidic residues" evidence="1">
    <location>
        <begin position="797"/>
        <end position="810"/>
    </location>
</feature>
<dbReference type="AlphaFoldDB" id="A0A811P4P7"/>
<comment type="caution">
    <text evidence="2">The sequence shown here is derived from an EMBL/GenBank/DDBJ whole genome shotgun (WGS) entry which is preliminary data.</text>
</comment>
<protein>
    <recommendedName>
        <fullName evidence="4">Treslin N-terminal domain-containing protein</fullName>
    </recommendedName>
</protein>
<evidence type="ECO:0000256" key="1">
    <source>
        <dbReference type="SAM" id="MobiDB-lite"/>
    </source>
</evidence>
<evidence type="ECO:0008006" key="4">
    <source>
        <dbReference type="Google" id="ProtNLM"/>
    </source>
</evidence>
<proteinExistence type="predicted"/>
<dbReference type="GO" id="GO:0007095">
    <property type="term" value="P:mitotic G2 DNA damage checkpoint signaling"/>
    <property type="evidence" value="ECO:0007669"/>
    <property type="project" value="TreeGrafter"/>
</dbReference>
<dbReference type="EMBL" id="CAJGYO010000005">
    <property type="protein sequence ID" value="CAD6233511.1"/>
    <property type="molecule type" value="Genomic_DNA"/>
</dbReference>
<organism evidence="2 3">
    <name type="scientific">Miscanthus lutarioriparius</name>
    <dbReference type="NCBI Taxonomy" id="422564"/>
    <lineage>
        <taxon>Eukaryota</taxon>
        <taxon>Viridiplantae</taxon>
        <taxon>Streptophyta</taxon>
        <taxon>Embryophyta</taxon>
        <taxon>Tracheophyta</taxon>
        <taxon>Spermatophyta</taxon>
        <taxon>Magnoliopsida</taxon>
        <taxon>Liliopsida</taxon>
        <taxon>Poales</taxon>
        <taxon>Poaceae</taxon>
        <taxon>PACMAD clade</taxon>
        <taxon>Panicoideae</taxon>
        <taxon>Andropogonodae</taxon>
        <taxon>Andropogoneae</taxon>
        <taxon>Saccharinae</taxon>
        <taxon>Miscanthus</taxon>
    </lineage>
</organism>
<dbReference type="GO" id="GO:0005634">
    <property type="term" value="C:nucleus"/>
    <property type="evidence" value="ECO:0007669"/>
    <property type="project" value="InterPro"/>
</dbReference>
<dbReference type="GO" id="GO:0010212">
    <property type="term" value="P:response to ionizing radiation"/>
    <property type="evidence" value="ECO:0007669"/>
    <property type="project" value="InterPro"/>
</dbReference>
<dbReference type="GO" id="GO:0033314">
    <property type="term" value="P:mitotic DNA replication checkpoint signaling"/>
    <property type="evidence" value="ECO:0007669"/>
    <property type="project" value="InterPro"/>
</dbReference>
<dbReference type="GO" id="GO:0030174">
    <property type="term" value="P:regulation of DNA-templated DNA replication initiation"/>
    <property type="evidence" value="ECO:0007669"/>
    <property type="project" value="TreeGrafter"/>
</dbReference>
<reference evidence="2" key="1">
    <citation type="submission" date="2020-10" db="EMBL/GenBank/DDBJ databases">
        <authorList>
            <person name="Han B."/>
            <person name="Lu T."/>
            <person name="Zhao Q."/>
            <person name="Huang X."/>
            <person name="Zhao Y."/>
        </authorList>
    </citation>
    <scope>NUCLEOTIDE SEQUENCE</scope>
</reference>
<dbReference type="InterPro" id="IPR026153">
    <property type="entry name" value="Treslin"/>
</dbReference>
<dbReference type="Proteomes" id="UP000604825">
    <property type="component" value="Unassembled WGS sequence"/>
</dbReference>
<gene>
    <name evidence="2" type="ORF">NCGR_LOCUS22846</name>
</gene>
<feature type="region of interest" description="Disordered" evidence="1">
    <location>
        <begin position="881"/>
        <end position="906"/>
    </location>
</feature>
<dbReference type="OrthoDB" id="1913152at2759"/>
<dbReference type="PANTHER" id="PTHR21556">
    <property type="entry name" value="TRESLIN"/>
    <property type="match status" value="1"/>
</dbReference>
<name>A0A811P4P7_9POAL</name>
<keyword evidence="3" id="KW-1185">Reference proteome</keyword>
<dbReference type="GO" id="GO:0006260">
    <property type="term" value="P:DNA replication"/>
    <property type="evidence" value="ECO:0007669"/>
    <property type="project" value="InterPro"/>
</dbReference>
<dbReference type="GO" id="GO:0003682">
    <property type="term" value="F:chromatin binding"/>
    <property type="evidence" value="ECO:0007669"/>
    <property type="project" value="TreeGrafter"/>
</dbReference>
<accession>A0A811P4P7</accession>
<sequence length="930" mass="101214">MTAGAGEPRRVVLLLDLDPLLPTPSSSTPAAAAYLAAVLPAATSLLAASLSAASLSAGRLFFSSLSPILSSSLLLRPLPAAPTPLSFDLHPATLASLAPLRRLALRAAAPAHPRVPASSSVAKSLLQLEHDYSWDHEPQGRRRRRRGFDPPPNLVALFTPAAEFDEFGDGASFVDKFRKVFGPVRDRLSATGLQVCWVAVPSSSASASEGIRKAVTELGWWFTTADAVALGSAVTPPALVWGGVGLGYVVGGRRGEVVLEIADVEGKPLVCKGCDVEVVGSARLQQASGNAVCRIHVKSVCEVGNWERLMGVDGDVAVVRGFQREGSKGDGEEAVDKEYFPHRILELILGDEKDRLGVAKPIWQLILVFLSRRNYCAVVSVSDGDGNSVDGVLMPFSMNCALLHFEKNGTGLGLVSAKASETPGSGASDETKMQSARKKRSRLAGKLVEVTTWSTFCDMLLKHADGSMPVVDLEDLYFSRYGTTSKKLRFLKCWMKQVKQSCLSTLTSIYTEGQKCLPSKDDSEARVLVSEEDASAGLVNFSLDEADCQKVEMPVDEADCSEVGIPVDEADCSKVDISVGEESSMFSSMEDLEAFLGSVPHKIEQGLCSGDADLGSLAERLVGLSVHAMLVKHGKIAVRYFEHNEAEDVSGAKIACELSNILLKKPKELVSKYRESDSVSAASEQTTKYEEGSKQKMIKNICSLLQFIDINLQGDSFQSDGILEYAEKTIKSRYINSMEDVIKKIYTEMEFDLFDDDDEVDYSDSLPSSSNQEDANRRHSHRGSTSTSASVLQMPQRDARSSRQREDDWHNELMARAQERRDRQRRLSSFTSWVPDLRRVWALKHLGKEPCARVPRSRSCSKRRKRRWAVFTDVVFETPVTAAKRHESGSESPPESDAGQGAARAAALGAVSKTLFDDEEIETDVSSSST</sequence>
<dbReference type="PANTHER" id="PTHR21556:SF2">
    <property type="entry name" value="TRESLIN"/>
    <property type="match status" value="1"/>
</dbReference>